<protein>
    <submittedName>
        <fullName evidence="6">Sulfatase-like hydrolase/transferase</fullName>
    </submittedName>
</protein>
<dbReference type="Gene3D" id="3.40.720.10">
    <property type="entry name" value="Alkaline Phosphatase, subunit A"/>
    <property type="match status" value="1"/>
</dbReference>
<evidence type="ECO:0000313" key="6">
    <source>
        <dbReference type="EMBL" id="MYD89406.1"/>
    </source>
</evidence>
<dbReference type="GO" id="GO:0004065">
    <property type="term" value="F:arylsulfatase activity"/>
    <property type="evidence" value="ECO:0007669"/>
    <property type="project" value="TreeGrafter"/>
</dbReference>
<accession>A0A6B1DRC9</accession>
<dbReference type="InterPro" id="IPR024607">
    <property type="entry name" value="Sulfatase_CS"/>
</dbReference>
<keyword evidence="6" id="KW-0808">Transferase</keyword>
<evidence type="ECO:0000259" key="5">
    <source>
        <dbReference type="Pfam" id="PF00884"/>
    </source>
</evidence>
<name>A0A6B1DRC9_9CHLR</name>
<dbReference type="InterPro" id="IPR000917">
    <property type="entry name" value="Sulfatase_N"/>
</dbReference>
<dbReference type="Pfam" id="PF00884">
    <property type="entry name" value="Sulfatase"/>
    <property type="match status" value="1"/>
</dbReference>
<feature type="domain" description="Sulfatase N-terminal" evidence="5">
    <location>
        <begin position="9"/>
        <end position="359"/>
    </location>
</feature>
<dbReference type="PANTHER" id="PTHR42693:SF53">
    <property type="entry name" value="ENDO-4-O-SULFATASE"/>
    <property type="match status" value="1"/>
</dbReference>
<evidence type="ECO:0000256" key="4">
    <source>
        <dbReference type="ARBA" id="ARBA00022837"/>
    </source>
</evidence>
<comment type="caution">
    <text evidence="6">The sequence shown here is derived from an EMBL/GenBank/DDBJ whole genome shotgun (WGS) entry which is preliminary data.</text>
</comment>
<keyword evidence="2" id="KW-0479">Metal-binding</keyword>
<dbReference type="InterPro" id="IPR050738">
    <property type="entry name" value="Sulfatase"/>
</dbReference>
<sequence>MASALPSRPNLLFLMADQMQAAVLDDGNPCLTPNFAALQARGIRFTRAHTPNAICSPARASLMTGLLPHNHNVWTVTHTVRPDRAVLRPARHWAEELRQAGYRTGYFGKWHVEHTEEPGRFGWETTATAASPQVAEATGRARQGMSEGRWQHEGWLAPRPGYASHRFCGVTEVPPEERGLGIHVSNAASYLADVTTGRAPWACFVSVLEPHDPFFAGREAFDRYHGVDVPVSPTLRDDLAGRPEIYARARTPWRDWSEEDHRNAAVCYYASVTEIDKLFGQLLDQLEAAGQTDNTIIVLTSDHGEALGAHGLYCKNYGAGEEIYRVPMVLAGPGIKSGRESDALVGLQDLHPTLLDLLGLDSPELPDSSSFADLCRADCEELTDDRCGYAEYEGTRFQLTQRILWDGHWKYVFNGFAHDEMYNLADDPHEERNLLADSDQGSAEADRLLSLIWGRIKETGDLTLLNSQYPALQIGSVGPEAAL</sequence>
<dbReference type="GO" id="GO:0016740">
    <property type="term" value="F:transferase activity"/>
    <property type="evidence" value="ECO:0007669"/>
    <property type="project" value="UniProtKB-KW"/>
</dbReference>
<evidence type="ECO:0000256" key="3">
    <source>
        <dbReference type="ARBA" id="ARBA00022801"/>
    </source>
</evidence>
<dbReference type="SUPFAM" id="SSF53649">
    <property type="entry name" value="Alkaline phosphatase-like"/>
    <property type="match status" value="1"/>
</dbReference>
<dbReference type="GO" id="GO:0046872">
    <property type="term" value="F:metal ion binding"/>
    <property type="evidence" value="ECO:0007669"/>
    <property type="project" value="UniProtKB-KW"/>
</dbReference>
<dbReference type="InterPro" id="IPR017850">
    <property type="entry name" value="Alkaline_phosphatase_core_sf"/>
</dbReference>
<dbReference type="EMBL" id="VXPY01000019">
    <property type="protein sequence ID" value="MYD89406.1"/>
    <property type="molecule type" value="Genomic_DNA"/>
</dbReference>
<reference evidence="6" key="1">
    <citation type="submission" date="2019-09" db="EMBL/GenBank/DDBJ databases">
        <title>Characterisation of the sponge microbiome using genome-centric metagenomics.</title>
        <authorList>
            <person name="Engelberts J.P."/>
            <person name="Robbins S.J."/>
            <person name="De Goeij J.M."/>
            <person name="Aranda M."/>
            <person name="Bell S.C."/>
            <person name="Webster N.S."/>
        </authorList>
    </citation>
    <scope>NUCLEOTIDE SEQUENCE</scope>
    <source>
        <strain evidence="6">SB0662_bin_9</strain>
    </source>
</reference>
<dbReference type="AlphaFoldDB" id="A0A6B1DRC9"/>
<proteinExistence type="inferred from homology"/>
<evidence type="ECO:0000256" key="1">
    <source>
        <dbReference type="ARBA" id="ARBA00008779"/>
    </source>
</evidence>
<comment type="similarity">
    <text evidence="1">Belongs to the sulfatase family.</text>
</comment>
<organism evidence="6">
    <name type="scientific">Caldilineaceae bacterium SB0662_bin_9</name>
    <dbReference type="NCBI Taxonomy" id="2605258"/>
    <lineage>
        <taxon>Bacteria</taxon>
        <taxon>Bacillati</taxon>
        <taxon>Chloroflexota</taxon>
        <taxon>Caldilineae</taxon>
        <taxon>Caldilineales</taxon>
        <taxon>Caldilineaceae</taxon>
    </lineage>
</organism>
<dbReference type="PROSITE" id="PS00523">
    <property type="entry name" value="SULFATASE_1"/>
    <property type="match status" value="1"/>
</dbReference>
<keyword evidence="3 6" id="KW-0378">Hydrolase</keyword>
<gene>
    <name evidence="6" type="ORF">F4Y08_03565</name>
</gene>
<keyword evidence="4" id="KW-0106">Calcium</keyword>
<dbReference type="PANTHER" id="PTHR42693">
    <property type="entry name" value="ARYLSULFATASE FAMILY MEMBER"/>
    <property type="match status" value="1"/>
</dbReference>
<evidence type="ECO:0000256" key="2">
    <source>
        <dbReference type="ARBA" id="ARBA00022723"/>
    </source>
</evidence>